<dbReference type="RefSeq" id="WP_118484576.1">
    <property type="nucleotide sequence ID" value="NZ_CAUELD010000176.1"/>
</dbReference>
<dbReference type="Proteomes" id="UP000285864">
    <property type="component" value="Unassembled WGS sequence"/>
</dbReference>
<proteinExistence type="predicted"/>
<reference evidence="2 3" key="1">
    <citation type="submission" date="2018-08" db="EMBL/GenBank/DDBJ databases">
        <title>A genome reference for cultivated species of the human gut microbiota.</title>
        <authorList>
            <person name="Zou Y."/>
            <person name="Xue W."/>
            <person name="Luo G."/>
        </authorList>
    </citation>
    <scope>NUCLEOTIDE SEQUENCE [LARGE SCALE GENOMIC DNA]</scope>
    <source>
        <strain evidence="2 3">AF24-2</strain>
    </source>
</reference>
<feature type="domain" description="Lipocalin-like" evidence="1">
    <location>
        <begin position="22"/>
        <end position="111"/>
    </location>
</feature>
<keyword evidence="3" id="KW-1185">Reference proteome</keyword>
<sequence>MKQIISIFALVLCACSSNNNINLAGQWIEVLPENVSYIQGMDLKEDGSAQSIGMSTLLYHQWKVTDKKLILNGESIGNSQTIHFSDTMNIVRCNKDTLVVERRKRNIVFVKNSNHSETVKNEPTRKAYDGFVWKKISGAGLTLWVQENENIQLIADPSLPGISMVRKGDKAPHMLIQVFHLPNKDINDVIRTLEKSENWDKRQTCKFEEIKSQRKGVRKFIMVPDGDYATEVKAQMQSEPVPAPCNGWGVGNSGQRYFEIHDSNPDKAIFIEIGQDAPLFDENSIIFSNAQ</sequence>
<organism evidence="2 3">
    <name type="scientific">Phocaeicola coprocola</name>
    <dbReference type="NCBI Taxonomy" id="310298"/>
    <lineage>
        <taxon>Bacteria</taxon>
        <taxon>Pseudomonadati</taxon>
        <taxon>Bacteroidota</taxon>
        <taxon>Bacteroidia</taxon>
        <taxon>Bacteroidales</taxon>
        <taxon>Bacteroidaceae</taxon>
        <taxon>Phocaeicola</taxon>
    </lineage>
</organism>
<evidence type="ECO:0000313" key="3">
    <source>
        <dbReference type="Proteomes" id="UP000285864"/>
    </source>
</evidence>
<evidence type="ECO:0000259" key="1">
    <source>
        <dbReference type="Pfam" id="PF12702"/>
    </source>
</evidence>
<dbReference type="InterPro" id="IPR024311">
    <property type="entry name" value="Lipocalin-like"/>
</dbReference>
<accession>A0A412GKH7</accession>
<protein>
    <recommendedName>
        <fullName evidence="1">Lipocalin-like domain-containing protein</fullName>
    </recommendedName>
</protein>
<dbReference type="AlphaFoldDB" id="A0A412GKH7"/>
<gene>
    <name evidence="2" type="ORF">DWY20_09095</name>
</gene>
<comment type="caution">
    <text evidence="2">The sequence shown here is derived from an EMBL/GenBank/DDBJ whole genome shotgun (WGS) entry which is preliminary data.</text>
</comment>
<evidence type="ECO:0000313" key="2">
    <source>
        <dbReference type="EMBL" id="RGR95286.1"/>
    </source>
</evidence>
<dbReference type="Gene3D" id="2.40.128.280">
    <property type="match status" value="1"/>
</dbReference>
<dbReference type="PROSITE" id="PS51257">
    <property type="entry name" value="PROKAR_LIPOPROTEIN"/>
    <property type="match status" value="1"/>
</dbReference>
<name>A0A412GKH7_9BACT</name>
<dbReference type="Pfam" id="PF12702">
    <property type="entry name" value="Lipocalin_3"/>
    <property type="match status" value="1"/>
</dbReference>
<dbReference type="EMBL" id="QRUU01000037">
    <property type="protein sequence ID" value="RGR95286.1"/>
    <property type="molecule type" value="Genomic_DNA"/>
</dbReference>